<evidence type="ECO:0000313" key="7">
    <source>
        <dbReference type="EMBL" id="SHJ70304.1"/>
    </source>
</evidence>
<name>A0A1M6LGE9_9CLOT</name>
<evidence type="ECO:0000256" key="6">
    <source>
        <dbReference type="SAM" id="Phobius"/>
    </source>
</evidence>
<feature type="transmembrane region" description="Helical" evidence="6">
    <location>
        <begin position="12"/>
        <end position="29"/>
    </location>
</feature>
<evidence type="ECO:0000256" key="3">
    <source>
        <dbReference type="ARBA" id="ARBA00022692"/>
    </source>
</evidence>
<dbReference type="GO" id="GO:0005886">
    <property type="term" value="C:plasma membrane"/>
    <property type="evidence" value="ECO:0007669"/>
    <property type="project" value="UniProtKB-SubCell"/>
</dbReference>
<keyword evidence="4 6" id="KW-1133">Transmembrane helix</keyword>
<dbReference type="OrthoDB" id="1933845at2"/>
<evidence type="ECO:0000256" key="2">
    <source>
        <dbReference type="ARBA" id="ARBA00022475"/>
    </source>
</evidence>
<evidence type="ECO:0000256" key="5">
    <source>
        <dbReference type="ARBA" id="ARBA00023136"/>
    </source>
</evidence>
<reference evidence="7 8" key="1">
    <citation type="submission" date="2016-11" db="EMBL/GenBank/DDBJ databases">
        <authorList>
            <person name="Jaros S."/>
            <person name="Januszkiewicz K."/>
            <person name="Wedrychowicz H."/>
        </authorList>
    </citation>
    <scope>NUCLEOTIDE SEQUENCE [LARGE SCALE GENOMIC DNA]</scope>
    <source>
        <strain evidence="7 8">DSM 21864</strain>
    </source>
</reference>
<keyword evidence="8" id="KW-1185">Reference proteome</keyword>
<comment type="subcellular location">
    <subcellularLocation>
        <location evidence="1">Cell membrane</location>
    </subcellularLocation>
</comment>
<keyword evidence="5 6" id="KW-0472">Membrane</keyword>
<dbReference type="InterPro" id="IPR005899">
    <property type="entry name" value="Na_pump_deCOase"/>
</dbReference>
<dbReference type="AlphaFoldDB" id="A0A1M6LGE9"/>
<keyword evidence="3 6" id="KW-0812">Transmembrane</keyword>
<evidence type="ECO:0000313" key="8">
    <source>
        <dbReference type="Proteomes" id="UP000184080"/>
    </source>
</evidence>
<sequence length="124" mass="14281">MKILQEGLAVTLFAMAIVFMVLTVLLLLIKLQTYIFSKIEEVNKKQEHHEKAIEITNNMGLEKNKDAAIETQKNVQKDIYNNEEIVAAIMAALSIYTEDDKVQFKIRSIRRVEEDTNWAKANLL</sequence>
<dbReference type="Proteomes" id="UP000184080">
    <property type="component" value="Unassembled WGS sequence"/>
</dbReference>
<evidence type="ECO:0000256" key="4">
    <source>
        <dbReference type="ARBA" id="ARBA00022989"/>
    </source>
</evidence>
<keyword evidence="2" id="KW-1003">Cell membrane</keyword>
<protein>
    <submittedName>
        <fullName evidence="7">Oxaloacetate decarboxylase, gamma chain</fullName>
    </submittedName>
</protein>
<proteinExistence type="predicted"/>
<dbReference type="RefSeq" id="WP_073010018.1">
    <property type="nucleotide sequence ID" value="NZ_FQZO01000007.1"/>
</dbReference>
<accession>A0A1M6LGE9</accession>
<gene>
    <name evidence="7" type="ORF">SAMN05444401_3629</name>
</gene>
<dbReference type="GO" id="GO:0015081">
    <property type="term" value="F:sodium ion transmembrane transporter activity"/>
    <property type="evidence" value="ECO:0007669"/>
    <property type="project" value="InterPro"/>
</dbReference>
<dbReference type="STRING" id="1121298.SAMN05444401_3629"/>
<organism evidence="7 8">
    <name type="scientific">Clostridium amylolyticum</name>
    <dbReference type="NCBI Taxonomy" id="1121298"/>
    <lineage>
        <taxon>Bacteria</taxon>
        <taxon>Bacillati</taxon>
        <taxon>Bacillota</taxon>
        <taxon>Clostridia</taxon>
        <taxon>Eubacteriales</taxon>
        <taxon>Clostridiaceae</taxon>
        <taxon>Clostridium</taxon>
    </lineage>
</organism>
<dbReference type="EMBL" id="FQZO01000007">
    <property type="protein sequence ID" value="SHJ70304.1"/>
    <property type="molecule type" value="Genomic_DNA"/>
</dbReference>
<dbReference type="Pfam" id="PF04277">
    <property type="entry name" value="OAD_gamma"/>
    <property type="match status" value="1"/>
</dbReference>
<evidence type="ECO:0000256" key="1">
    <source>
        <dbReference type="ARBA" id="ARBA00004236"/>
    </source>
</evidence>
<dbReference type="GO" id="GO:0036376">
    <property type="term" value="P:sodium ion export across plasma membrane"/>
    <property type="evidence" value="ECO:0007669"/>
    <property type="project" value="InterPro"/>
</dbReference>